<reference evidence="7 8" key="1">
    <citation type="journal article" date="2010" name="BMC Genomics">
        <title>Genome comparison of the epiphytic bacteria Erwinia billingiae and E. tasmaniensis with the pear pathogen E. pyrifoliae.</title>
        <authorList>
            <person name="Kube M."/>
            <person name="Migdoll A.M."/>
            <person name="Gehring I."/>
            <person name="Heitmann K."/>
            <person name="Mayer Y."/>
            <person name="Kuhl H."/>
            <person name="Knaust F."/>
            <person name="Geider K."/>
            <person name="Reinhardt R."/>
        </authorList>
    </citation>
    <scope>NUCLEOTIDE SEQUENCE [LARGE SCALE GENOMIC DNA]</scope>
    <source>
        <strain evidence="7 8">Eb661</strain>
        <plasmid evidence="7">pEB170</plasmid>
    </source>
</reference>
<sequence>MTVIKRACDFIRRVTKRNAHQHGRLEVSDGKPHEDAKTGLIAYTDANGTKQQINTSVVKSMIEIGHCPGLLISSLTVRSVP</sequence>
<dbReference type="InterPro" id="IPR010920">
    <property type="entry name" value="LSM_dom_sf"/>
</dbReference>
<dbReference type="Proteomes" id="UP000008793">
    <property type="component" value="Plasmid pEB170"/>
</dbReference>
<accession>D8MJN2</accession>
<protein>
    <submittedName>
        <fullName evidence="7">Conserved uncharacterized protein</fullName>
    </submittedName>
</protein>
<keyword evidence="8" id="KW-1185">Reference proteome</keyword>
<name>D8MJN2_ERWBE</name>
<evidence type="ECO:0000259" key="6">
    <source>
        <dbReference type="Pfam" id="PF06004"/>
    </source>
</evidence>
<keyword evidence="3" id="KW-0472">Membrane</keyword>
<keyword evidence="5" id="KW-0449">Lipoprotein</keyword>
<proteinExistence type="predicted"/>
<keyword evidence="4" id="KW-0564">Palmitate</keyword>
<dbReference type="RefSeq" id="WP_013199847.1">
    <property type="nucleotide sequence ID" value="NC_014305.1"/>
</dbReference>
<evidence type="ECO:0000256" key="4">
    <source>
        <dbReference type="ARBA" id="ARBA00023139"/>
    </source>
</evidence>
<evidence type="ECO:0000313" key="8">
    <source>
        <dbReference type="Proteomes" id="UP000008793"/>
    </source>
</evidence>
<dbReference type="GeneID" id="90509843"/>
<dbReference type="NCBIfam" id="NF033216">
    <property type="entry name" value="lipo_YgdI_YgdR"/>
    <property type="match status" value="1"/>
</dbReference>
<dbReference type="Pfam" id="PF06004">
    <property type="entry name" value="DUF903"/>
    <property type="match status" value="1"/>
</dbReference>
<evidence type="ECO:0000256" key="2">
    <source>
        <dbReference type="ARBA" id="ARBA00022729"/>
    </source>
</evidence>
<feature type="domain" description="Lipoprotein YgdI/YgdR-like SH3-like" evidence="6">
    <location>
        <begin position="21"/>
        <end position="63"/>
    </location>
</feature>
<dbReference type="InterPro" id="IPR010305">
    <property type="entry name" value="YgdI/YgdR-like"/>
</dbReference>
<geneLocation type="plasmid" evidence="7 8">
    <name>pEB170</name>
</geneLocation>
<keyword evidence="7" id="KW-0614">Plasmid</keyword>
<dbReference type="EMBL" id="FP236830">
    <property type="protein sequence ID" value="CAX53480.1"/>
    <property type="molecule type" value="Genomic_DNA"/>
</dbReference>
<evidence type="ECO:0000256" key="5">
    <source>
        <dbReference type="ARBA" id="ARBA00023288"/>
    </source>
</evidence>
<dbReference type="HOGENOM" id="CLU_2568576_0_0_6"/>
<dbReference type="KEGG" id="ebi:EbC_pEb17200270"/>
<evidence type="ECO:0000256" key="1">
    <source>
        <dbReference type="ARBA" id="ARBA00022475"/>
    </source>
</evidence>
<dbReference type="SUPFAM" id="SSF50182">
    <property type="entry name" value="Sm-like ribonucleoproteins"/>
    <property type="match status" value="1"/>
</dbReference>
<evidence type="ECO:0000256" key="3">
    <source>
        <dbReference type="ARBA" id="ARBA00023136"/>
    </source>
</evidence>
<evidence type="ECO:0000313" key="7">
    <source>
        <dbReference type="EMBL" id="CAX53480.1"/>
    </source>
</evidence>
<keyword evidence="2" id="KW-0732">Signal</keyword>
<dbReference type="InterPro" id="IPR047807">
    <property type="entry name" value="YgdI/YgdR-like_SH3-like"/>
</dbReference>
<gene>
    <name evidence="7" type="ordered locus">EbC_pEb17200270</name>
</gene>
<dbReference type="AlphaFoldDB" id="D8MJN2"/>
<dbReference type="Gene3D" id="2.30.30.100">
    <property type="match status" value="1"/>
</dbReference>
<organism evidence="8">
    <name type="scientific">Erwinia billingiae (strain Eb661)</name>
    <dbReference type="NCBI Taxonomy" id="634500"/>
    <lineage>
        <taxon>Bacteria</taxon>
        <taxon>Pseudomonadati</taxon>
        <taxon>Pseudomonadota</taxon>
        <taxon>Gammaproteobacteria</taxon>
        <taxon>Enterobacterales</taxon>
        <taxon>Erwiniaceae</taxon>
        <taxon>Erwinia</taxon>
    </lineage>
</organism>
<keyword evidence="1" id="KW-1003">Cell membrane</keyword>